<dbReference type="EMBL" id="CP077715">
    <property type="protein sequence ID" value="QXJ31644.1"/>
    <property type="molecule type" value="Genomic_DNA"/>
</dbReference>
<gene>
    <name evidence="1" type="ORF">J5U21_01295</name>
</gene>
<accession>A0A8F5BUN9</accession>
<name>A0A8F5BUN9_9CREN</name>
<organism evidence="1 2">
    <name type="scientific">Saccharolobus shibatae</name>
    <dbReference type="NCBI Taxonomy" id="2286"/>
    <lineage>
        <taxon>Archaea</taxon>
        <taxon>Thermoproteota</taxon>
        <taxon>Thermoprotei</taxon>
        <taxon>Sulfolobales</taxon>
        <taxon>Sulfolobaceae</taxon>
        <taxon>Saccharolobus</taxon>
    </lineage>
</organism>
<dbReference type="Proteomes" id="UP000693941">
    <property type="component" value="Chromosome"/>
</dbReference>
<dbReference type="AlphaFoldDB" id="A0A8F5BUN9"/>
<sequence length="116" mass="13259">MQKLAEAAISMFLNFPLMSKYNFALPMQVRIISNDALPKLLILYPFRTERIFNVLSMPLSSKYVITTFEGELPIISIFKGDPFKYAVEVSYKYILSIEICETNPPSESNKPFALLP</sequence>
<proteinExistence type="predicted"/>
<evidence type="ECO:0000313" key="2">
    <source>
        <dbReference type="Proteomes" id="UP000693941"/>
    </source>
</evidence>
<reference evidence="1" key="1">
    <citation type="journal article" date="2021" name="Environ. Microbiol.">
        <title>New insights into the diversity and evolution of the archaeal mobilome from three complete genomes of Saccharolobus shibatae.</title>
        <authorList>
            <person name="Medvedeva S."/>
            <person name="Brandt D."/>
            <person name="Cvirkaite-Krupovic V."/>
            <person name="Liu Y."/>
            <person name="Severinov K."/>
            <person name="Ishino S."/>
            <person name="Ishino Y."/>
            <person name="Prangishvili D."/>
            <person name="Kalinowski J."/>
            <person name="Krupovic M."/>
        </authorList>
    </citation>
    <scope>NUCLEOTIDE SEQUENCE</scope>
    <source>
        <strain evidence="1">BEU9</strain>
    </source>
</reference>
<protein>
    <submittedName>
        <fullName evidence="1">Uncharacterized protein</fullName>
    </submittedName>
</protein>
<evidence type="ECO:0000313" key="1">
    <source>
        <dbReference type="EMBL" id="QXJ31644.1"/>
    </source>
</evidence>